<dbReference type="EMBL" id="JACJSI010000273">
    <property type="protein sequence ID" value="MBD2535418.1"/>
    <property type="molecule type" value="Genomic_DNA"/>
</dbReference>
<feature type="region of interest" description="Disordered" evidence="1">
    <location>
        <begin position="64"/>
        <end position="93"/>
    </location>
</feature>
<accession>A0ABR8E1Q9</accession>
<evidence type="ECO:0000313" key="3">
    <source>
        <dbReference type="Proteomes" id="UP000623440"/>
    </source>
</evidence>
<protein>
    <submittedName>
        <fullName evidence="2">Uncharacterized protein</fullName>
    </submittedName>
</protein>
<evidence type="ECO:0000313" key="2">
    <source>
        <dbReference type="EMBL" id="MBD2535418.1"/>
    </source>
</evidence>
<name>A0ABR8E1Q9_9NOSO</name>
<organism evidence="2 3">
    <name type="scientific">Nostoc flagelliforme FACHB-838</name>
    <dbReference type="NCBI Taxonomy" id="2692904"/>
    <lineage>
        <taxon>Bacteria</taxon>
        <taxon>Bacillati</taxon>
        <taxon>Cyanobacteriota</taxon>
        <taxon>Cyanophyceae</taxon>
        <taxon>Nostocales</taxon>
        <taxon>Nostocaceae</taxon>
        <taxon>Nostoc</taxon>
    </lineage>
</organism>
<comment type="caution">
    <text evidence="2">The sequence shown here is derived from an EMBL/GenBank/DDBJ whole genome shotgun (WGS) entry which is preliminary data.</text>
</comment>
<gene>
    <name evidence="2" type="ORF">H6G97_40900</name>
</gene>
<reference evidence="2 3" key="1">
    <citation type="journal article" date="2020" name="ISME J.">
        <title>Comparative genomics reveals insights into cyanobacterial evolution and habitat adaptation.</title>
        <authorList>
            <person name="Chen M.Y."/>
            <person name="Teng W.K."/>
            <person name="Zhao L."/>
            <person name="Hu C.X."/>
            <person name="Zhou Y.K."/>
            <person name="Han B.P."/>
            <person name="Song L.R."/>
            <person name="Shu W.S."/>
        </authorList>
    </citation>
    <scope>NUCLEOTIDE SEQUENCE [LARGE SCALE GENOMIC DNA]</scope>
    <source>
        <strain evidence="2 3">FACHB-838</strain>
    </source>
</reference>
<dbReference type="Proteomes" id="UP000623440">
    <property type="component" value="Unassembled WGS sequence"/>
</dbReference>
<sequence length="93" mass="10230">MPMTQTRIVLNPKYKPKAEEILEATGIDNLSQLFTLLLVNYGDCLVNCLKHSHQLPIQSSLVAQTPTQSALQPPSIKPQPSPQAKKFAPMGSF</sequence>
<proteinExistence type="predicted"/>
<keyword evidence="3" id="KW-1185">Reference proteome</keyword>
<evidence type="ECO:0000256" key="1">
    <source>
        <dbReference type="SAM" id="MobiDB-lite"/>
    </source>
</evidence>